<evidence type="ECO:0000313" key="3">
    <source>
        <dbReference type="EMBL" id="MBC1508522.1"/>
    </source>
</evidence>
<dbReference type="Proteomes" id="UP000587800">
    <property type="component" value="Unassembled WGS sequence"/>
</dbReference>
<dbReference type="EMBL" id="JAASUB010000001">
    <property type="protein sequence ID" value="MBC1508522.1"/>
    <property type="molecule type" value="Genomic_DNA"/>
</dbReference>
<keyword evidence="4" id="KW-1185">Reference proteome</keyword>
<gene>
    <name evidence="3" type="ORF">HCJ59_01150</name>
</gene>
<protein>
    <submittedName>
        <fullName evidence="3">DUF5105 domain-containing protein</fullName>
    </submittedName>
</protein>
<dbReference type="PROSITE" id="PS51257">
    <property type="entry name" value="PROKAR_LIPOPROTEIN"/>
    <property type="match status" value="1"/>
</dbReference>
<reference evidence="3 4" key="1">
    <citation type="submission" date="2020-03" db="EMBL/GenBank/DDBJ databases">
        <title>Soil Listeria distribution.</title>
        <authorList>
            <person name="Liao J."/>
            <person name="Wiedmann M."/>
        </authorList>
    </citation>
    <scope>NUCLEOTIDE SEQUENCE [LARGE SCALE GENOMIC DNA]</scope>
    <source>
        <strain evidence="3 4">FSL L7-1515</strain>
    </source>
</reference>
<proteinExistence type="predicted"/>
<evidence type="ECO:0000313" key="4">
    <source>
        <dbReference type="Proteomes" id="UP000587800"/>
    </source>
</evidence>
<feature type="domain" description="DUF5105" evidence="2">
    <location>
        <begin position="19"/>
        <end position="212"/>
    </location>
</feature>
<dbReference type="RefSeq" id="WP_185395446.1">
    <property type="nucleotide sequence ID" value="NZ_JAASTZ010000001.1"/>
</dbReference>
<sequence length="216" mass="24105">MKKGLFSMIMLLAMMLVLTACGASRIEPKEAGEITVNAVVYNKDTDKVKDVYGEDGSAFEKEFEKSFKESFISTFSASLSGDVNIDKEVDDFYNALRKQVNEKTSYTTKVINDDKENPEIQFAVKGLDMKGVQAELTTELTKELTADPSIATDNEKLAKKTMELYTKAVQNADAVSETKNVNLKLTVNTKDDSLWKMENDMAFMQELTTAFFMGGM</sequence>
<name>A0ABR6SSB7_9LIST</name>
<evidence type="ECO:0000256" key="1">
    <source>
        <dbReference type="SAM" id="SignalP"/>
    </source>
</evidence>
<keyword evidence="1" id="KW-0732">Signal</keyword>
<accession>A0ABR6SSB7</accession>
<evidence type="ECO:0000259" key="2">
    <source>
        <dbReference type="Pfam" id="PF17118"/>
    </source>
</evidence>
<dbReference type="Pfam" id="PF17118">
    <property type="entry name" value="DUF5105"/>
    <property type="match status" value="1"/>
</dbReference>
<feature type="signal peptide" evidence="1">
    <location>
        <begin position="1"/>
        <end position="22"/>
    </location>
</feature>
<dbReference type="InterPro" id="IPR031343">
    <property type="entry name" value="DUF5105"/>
</dbReference>
<comment type="caution">
    <text evidence="3">The sequence shown here is derived from an EMBL/GenBank/DDBJ whole genome shotgun (WGS) entry which is preliminary data.</text>
</comment>
<feature type="chain" id="PRO_5046028888" evidence="1">
    <location>
        <begin position="23"/>
        <end position="216"/>
    </location>
</feature>
<organism evidence="3 4">
    <name type="scientific">Listeria immobilis</name>
    <dbReference type="NCBI Taxonomy" id="2713502"/>
    <lineage>
        <taxon>Bacteria</taxon>
        <taxon>Bacillati</taxon>
        <taxon>Bacillota</taxon>
        <taxon>Bacilli</taxon>
        <taxon>Bacillales</taxon>
        <taxon>Listeriaceae</taxon>
        <taxon>Listeria</taxon>
    </lineage>
</organism>